<dbReference type="AlphaFoldDB" id="A0A8S3SLX3"/>
<dbReference type="OrthoDB" id="6110133at2759"/>
<evidence type="ECO:0000313" key="5">
    <source>
        <dbReference type="EMBL" id="CAG2222243.1"/>
    </source>
</evidence>
<proteinExistence type="predicted"/>
<evidence type="ECO:0000256" key="3">
    <source>
        <dbReference type="SAM" id="SignalP"/>
    </source>
</evidence>
<feature type="chain" id="PRO_5035745973" description="B box-type domain-containing protein" evidence="3">
    <location>
        <begin position="18"/>
        <end position="407"/>
    </location>
</feature>
<dbReference type="InterPro" id="IPR000315">
    <property type="entry name" value="Znf_B-box"/>
</dbReference>
<evidence type="ECO:0000256" key="2">
    <source>
        <dbReference type="SAM" id="Coils"/>
    </source>
</evidence>
<gene>
    <name evidence="5" type="ORF">MEDL_35595</name>
</gene>
<dbReference type="PANTHER" id="PTHR25462">
    <property type="entry name" value="BONUS, ISOFORM C-RELATED"/>
    <property type="match status" value="1"/>
</dbReference>
<accession>A0A8S3SLX3</accession>
<dbReference type="Gene3D" id="3.30.160.60">
    <property type="entry name" value="Classic Zinc Finger"/>
    <property type="match status" value="1"/>
</dbReference>
<keyword evidence="3" id="KW-0732">Signal</keyword>
<feature type="domain" description="B box-type" evidence="4">
    <location>
        <begin position="22"/>
        <end position="72"/>
    </location>
</feature>
<dbReference type="Proteomes" id="UP000683360">
    <property type="component" value="Unassembled WGS sequence"/>
</dbReference>
<keyword evidence="1" id="KW-0863">Zinc-finger</keyword>
<feature type="domain" description="B box-type" evidence="4">
    <location>
        <begin position="84"/>
        <end position="115"/>
    </location>
</feature>
<name>A0A8S3SLX3_MYTED</name>
<sequence>MFETCLIIATILHLAALDVMDSDHKFCTICSKRHISKPSIEWCSECNQAFCVECSECHRLMSTTENHMTVPIDSYDELRASVLSISNMCEDHNETYHLYCQSHDKLLCPTCIEDHSECKDIKSINKITKISRIPNHSMKYERLKEELSQLERKAVIDMQLTLKDLEEKKLRNARKRKQMQDITTYASDLHTFIGLKKLSSDTATYVASLQSLLENRSLDKVEIALKLDENITNFSNRINTFGSVQLQKIPGNIRLESQKNKQAQIIEERSIDDIVVKLVNTMNTKGDSIMGCEFSPGGKMVFSNFSFKLKDASDFIAVFDSDCTHLHNISVNPNYAFDVVALDEKHVAVTSPKQNESCIMLIDICSKEVTRIKTKSECRSITVSDGNFLSIAPKLGILSINAKMETF</sequence>
<protein>
    <recommendedName>
        <fullName evidence="4">B box-type domain-containing protein</fullName>
    </recommendedName>
</protein>
<dbReference type="EMBL" id="CAJPWZ010001737">
    <property type="protein sequence ID" value="CAG2222243.1"/>
    <property type="molecule type" value="Genomic_DNA"/>
</dbReference>
<dbReference type="InterPro" id="IPR047153">
    <property type="entry name" value="TRIM45/56/19-like"/>
</dbReference>
<evidence type="ECO:0000313" key="6">
    <source>
        <dbReference type="Proteomes" id="UP000683360"/>
    </source>
</evidence>
<feature type="coiled-coil region" evidence="2">
    <location>
        <begin position="133"/>
        <end position="160"/>
    </location>
</feature>
<keyword evidence="1" id="KW-0862">Zinc</keyword>
<comment type="caution">
    <text evidence="5">The sequence shown here is derived from an EMBL/GenBank/DDBJ whole genome shotgun (WGS) entry which is preliminary data.</text>
</comment>
<dbReference type="PROSITE" id="PS50119">
    <property type="entry name" value="ZF_BBOX"/>
    <property type="match status" value="2"/>
</dbReference>
<reference evidence="5" key="1">
    <citation type="submission" date="2021-03" db="EMBL/GenBank/DDBJ databases">
        <authorList>
            <person name="Bekaert M."/>
        </authorList>
    </citation>
    <scope>NUCLEOTIDE SEQUENCE</scope>
</reference>
<evidence type="ECO:0000259" key="4">
    <source>
        <dbReference type="PROSITE" id="PS50119"/>
    </source>
</evidence>
<dbReference type="Pfam" id="PF00643">
    <property type="entry name" value="zf-B_box"/>
    <property type="match status" value="1"/>
</dbReference>
<dbReference type="CDD" id="cd19757">
    <property type="entry name" value="Bbox1"/>
    <property type="match status" value="1"/>
</dbReference>
<evidence type="ECO:0000256" key="1">
    <source>
        <dbReference type="PROSITE-ProRule" id="PRU00024"/>
    </source>
</evidence>
<keyword evidence="6" id="KW-1185">Reference proteome</keyword>
<dbReference type="PANTHER" id="PTHR25462:SF296">
    <property type="entry name" value="MEIOTIC P26, ISOFORM F"/>
    <property type="match status" value="1"/>
</dbReference>
<dbReference type="GO" id="GO:0008270">
    <property type="term" value="F:zinc ion binding"/>
    <property type="evidence" value="ECO:0007669"/>
    <property type="project" value="UniProtKB-KW"/>
</dbReference>
<keyword evidence="2" id="KW-0175">Coiled coil</keyword>
<keyword evidence="1" id="KW-0479">Metal-binding</keyword>
<feature type="signal peptide" evidence="3">
    <location>
        <begin position="1"/>
        <end position="17"/>
    </location>
</feature>
<organism evidence="5 6">
    <name type="scientific">Mytilus edulis</name>
    <name type="common">Blue mussel</name>
    <dbReference type="NCBI Taxonomy" id="6550"/>
    <lineage>
        <taxon>Eukaryota</taxon>
        <taxon>Metazoa</taxon>
        <taxon>Spiralia</taxon>
        <taxon>Lophotrochozoa</taxon>
        <taxon>Mollusca</taxon>
        <taxon>Bivalvia</taxon>
        <taxon>Autobranchia</taxon>
        <taxon>Pteriomorphia</taxon>
        <taxon>Mytilida</taxon>
        <taxon>Mytiloidea</taxon>
        <taxon>Mytilidae</taxon>
        <taxon>Mytilinae</taxon>
        <taxon>Mytilus</taxon>
    </lineage>
</organism>